<reference evidence="10 11" key="1">
    <citation type="journal article" date="2018" name="Sci. Rep.">
        <title>Genomic signatures of local adaptation to the degree of environmental predictability in rotifers.</title>
        <authorList>
            <person name="Franch-Gras L."/>
            <person name="Hahn C."/>
            <person name="Garcia-Roger E.M."/>
            <person name="Carmona M.J."/>
            <person name="Serra M."/>
            <person name="Gomez A."/>
        </authorList>
    </citation>
    <scope>NUCLEOTIDE SEQUENCE [LARGE SCALE GENOMIC DNA]</scope>
    <source>
        <strain evidence="10">HYR1</strain>
    </source>
</reference>
<comment type="subcellular location">
    <subcellularLocation>
        <location evidence="1">Cytoplasm</location>
    </subcellularLocation>
</comment>
<evidence type="ECO:0000313" key="10">
    <source>
        <dbReference type="EMBL" id="RNA35905.1"/>
    </source>
</evidence>
<sequence length="176" mass="19918">MEYTNINNTNSRIFLVSGLQEFANSIMTRGHLFNANQIKNTNNSCSVSPNSLADSTMSSSNSSSIQENFNTDIKGRMRPSELIEFDLVKYATKSARILQKNPSKQIMCTFCKTNGEPEHIYKSHSIKNIQGRVTCPLLKQYICPACGQSGENAHTITYCKKFKTQKRNRILAEFQF</sequence>
<evidence type="ECO:0000256" key="4">
    <source>
        <dbReference type="ARBA" id="ARBA00022771"/>
    </source>
</evidence>
<evidence type="ECO:0000313" key="11">
    <source>
        <dbReference type="Proteomes" id="UP000276133"/>
    </source>
</evidence>
<evidence type="ECO:0000256" key="1">
    <source>
        <dbReference type="ARBA" id="ARBA00004496"/>
    </source>
</evidence>
<evidence type="ECO:0000259" key="9">
    <source>
        <dbReference type="PROSITE" id="PS51522"/>
    </source>
</evidence>
<dbReference type="PROSITE" id="PS51522">
    <property type="entry name" value="ZF_NANOS"/>
    <property type="match status" value="1"/>
</dbReference>
<evidence type="ECO:0000256" key="6">
    <source>
        <dbReference type="ARBA" id="ARBA00022845"/>
    </source>
</evidence>
<protein>
    <submittedName>
        <fullName evidence="10">Nanos-like protein</fullName>
    </submittedName>
</protein>
<evidence type="ECO:0000256" key="2">
    <source>
        <dbReference type="ARBA" id="ARBA00022490"/>
    </source>
</evidence>
<comment type="caution">
    <text evidence="10">The sequence shown here is derived from an EMBL/GenBank/DDBJ whole genome shotgun (WGS) entry which is preliminary data.</text>
</comment>
<dbReference type="Proteomes" id="UP000276133">
    <property type="component" value="Unassembled WGS sequence"/>
</dbReference>
<keyword evidence="4 8" id="KW-0863">Zinc-finger</keyword>
<dbReference type="STRING" id="10195.A0A3M7SJM6"/>
<dbReference type="InterPro" id="IPR008705">
    <property type="entry name" value="Nanos/Xcar2"/>
</dbReference>
<dbReference type="GO" id="GO:0005737">
    <property type="term" value="C:cytoplasm"/>
    <property type="evidence" value="ECO:0007669"/>
    <property type="project" value="UniProtKB-SubCell"/>
</dbReference>
<evidence type="ECO:0000256" key="8">
    <source>
        <dbReference type="PROSITE-ProRule" id="PRU00855"/>
    </source>
</evidence>
<dbReference type="GO" id="GO:0006417">
    <property type="term" value="P:regulation of translation"/>
    <property type="evidence" value="ECO:0007669"/>
    <property type="project" value="UniProtKB-UniRule"/>
</dbReference>
<dbReference type="Gene3D" id="4.10.60.30">
    <property type="entry name" value="Nanos, RNA-binding domain"/>
    <property type="match status" value="1"/>
</dbReference>
<dbReference type="EMBL" id="REGN01001272">
    <property type="protein sequence ID" value="RNA35905.1"/>
    <property type="molecule type" value="Genomic_DNA"/>
</dbReference>
<dbReference type="InterPro" id="IPR024161">
    <property type="entry name" value="Znf_nanos-typ"/>
</dbReference>
<dbReference type="OrthoDB" id="5864971at2759"/>
<evidence type="ECO:0000256" key="5">
    <source>
        <dbReference type="ARBA" id="ARBA00022833"/>
    </source>
</evidence>
<dbReference type="InterPro" id="IPR038129">
    <property type="entry name" value="Nanos_sf"/>
</dbReference>
<dbReference type="GO" id="GO:0008270">
    <property type="term" value="F:zinc ion binding"/>
    <property type="evidence" value="ECO:0007669"/>
    <property type="project" value="UniProtKB-KW"/>
</dbReference>
<evidence type="ECO:0000256" key="3">
    <source>
        <dbReference type="ARBA" id="ARBA00022723"/>
    </source>
</evidence>
<gene>
    <name evidence="10" type="ORF">BpHYR1_032717</name>
</gene>
<name>A0A3M7SJM6_BRAPC</name>
<keyword evidence="3" id="KW-0479">Metal-binding</keyword>
<dbReference type="PANTHER" id="PTHR12887">
    <property type="entry name" value="NANOS PROTEIN"/>
    <property type="match status" value="1"/>
</dbReference>
<keyword evidence="11" id="KW-1185">Reference proteome</keyword>
<proteinExistence type="inferred from homology"/>
<dbReference type="GO" id="GO:0003723">
    <property type="term" value="F:RNA binding"/>
    <property type="evidence" value="ECO:0007669"/>
    <property type="project" value="UniProtKB-UniRule"/>
</dbReference>
<comment type="similarity">
    <text evidence="8">Belongs to the nanos family.</text>
</comment>
<organism evidence="10 11">
    <name type="scientific">Brachionus plicatilis</name>
    <name type="common">Marine rotifer</name>
    <name type="synonym">Brachionus muelleri</name>
    <dbReference type="NCBI Taxonomy" id="10195"/>
    <lineage>
        <taxon>Eukaryota</taxon>
        <taxon>Metazoa</taxon>
        <taxon>Spiralia</taxon>
        <taxon>Gnathifera</taxon>
        <taxon>Rotifera</taxon>
        <taxon>Eurotatoria</taxon>
        <taxon>Monogononta</taxon>
        <taxon>Pseudotrocha</taxon>
        <taxon>Ploima</taxon>
        <taxon>Brachionidae</taxon>
        <taxon>Brachionus</taxon>
    </lineage>
</organism>
<dbReference type="AlphaFoldDB" id="A0A3M7SJM6"/>
<keyword evidence="2" id="KW-0963">Cytoplasm</keyword>
<keyword evidence="7 8" id="KW-0694">RNA-binding</keyword>
<feature type="domain" description="Nanos-type" evidence="9">
    <location>
        <begin position="107"/>
        <end position="161"/>
    </location>
</feature>
<evidence type="ECO:0000256" key="7">
    <source>
        <dbReference type="ARBA" id="ARBA00022884"/>
    </source>
</evidence>
<accession>A0A3M7SJM6</accession>
<keyword evidence="5" id="KW-0862">Zinc</keyword>
<keyword evidence="6 8" id="KW-0810">Translation regulation</keyword>
<dbReference type="Pfam" id="PF05741">
    <property type="entry name" value="zf-nanos"/>
    <property type="match status" value="1"/>
</dbReference>